<keyword evidence="1" id="KW-1133">Transmembrane helix</keyword>
<sequence length="150" mass="16091">MHEISLFQAITLAVAFVGAVLGIINTWAGLDKSRVKLIVSTAHLVPVGNADPRLRFSITITNLSAFPVTLIDAGVFYHGTSERGSFVMPIFSDGGNWPKKLEPRTSVAIYAERPRPNGVHRIKTAYARTACGVTKTGGGKALKQIAAEET</sequence>
<evidence type="ECO:0000313" key="2">
    <source>
        <dbReference type="EMBL" id="NHZ66030.1"/>
    </source>
</evidence>
<evidence type="ECO:0000256" key="1">
    <source>
        <dbReference type="SAM" id="Phobius"/>
    </source>
</evidence>
<protein>
    <submittedName>
        <fullName evidence="2">Uncharacterized protein</fullName>
    </submittedName>
</protein>
<dbReference type="Proteomes" id="UP000610594">
    <property type="component" value="Unassembled WGS sequence"/>
</dbReference>
<proteinExistence type="predicted"/>
<evidence type="ECO:0000313" key="3">
    <source>
        <dbReference type="Proteomes" id="UP000610594"/>
    </source>
</evidence>
<keyword evidence="3" id="KW-1185">Reference proteome</keyword>
<reference evidence="2 3" key="1">
    <citation type="submission" date="2019-10" db="EMBL/GenBank/DDBJ databases">
        <title>Taxonomy of Antarctic Massilia spp.: description of Massilia rubra sp. nov., Massilia aquatica sp. nov., Massilia mucilaginosa sp. nov., Massilia frigida sp. nov. isolated from streams, lakes and regoliths.</title>
        <authorList>
            <person name="Holochova P."/>
            <person name="Sedlacek I."/>
            <person name="Kralova S."/>
            <person name="Maslanova I."/>
            <person name="Busse H.-J."/>
            <person name="Stankova E."/>
            <person name="Vrbovska V."/>
            <person name="Kovarovic V."/>
            <person name="Bartak M."/>
            <person name="Svec P."/>
            <person name="Pantucek R."/>
        </authorList>
    </citation>
    <scope>NUCLEOTIDE SEQUENCE [LARGE SCALE GENOMIC DNA]</scope>
    <source>
        <strain evidence="2 3">CCM 8694</strain>
    </source>
</reference>
<accession>A0ABX0MTG2</accession>
<dbReference type="RefSeq" id="WP_167239944.1">
    <property type="nucleotide sequence ID" value="NZ_WHJF01000109.1"/>
</dbReference>
<comment type="caution">
    <text evidence="2">The sequence shown here is derived from an EMBL/GenBank/DDBJ whole genome shotgun (WGS) entry which is preliminary data.</text>
</comment>
<feature type="transmembrane region" description="Helical" evidence="1">
    <location>
        <begin position="6"/>
        <end position="28"/>
    </location>
</feature>
<keyword evidence="1" id="KW-0472">Membrane</keyword>
<organism evidence="2 3">
    <name type="scientific">Massilia genomosp. 1</name>
    <dbReference type="NCBI Taxonomy" id="2609280"/>
    <lineage>
        <taxon>Bacteria</taxon>
        <taxon>Pseudomonadati</taxon>
        <taxon>Pseudomonadota</taxon>
        <taxon>Betaproteobacteria</taxon>
        <taxon>Burkholderiales</taxon>
        <taxon>Oxalobacteraceae</taxon>
        <taxon>Telluria group</taxon>
        <taxon>Massilia</taxon>
    </lineage>
</organism>
<dbReference type="EMBL" id="WHJF01000109">
    <property type="protein sequence ID" value="NHZ66030.1"/>
    <property type="molecule type" value="Genomic_DNA"/>
</dbReference>
<keyword evidence="1" id="KW-0812">Transmembrane</keyword>
<name>A0ABX0MTG2_9BURK</name>
<gene>
    <name evidence="2" type="ORF">F1735_27675</name>
</gene>